<name>A0ACC3SM63_9PEZI</name>
<keyword evidence="2" id="KW-1185">Reference proteome</keyword>
<proteinExistence type="predicted"/>
<reference evidence="1" key="1">
    <citation type="submission" date="2024-02" db="EMBL/GenBank/DDBJ databases">
        <title>Metagenome Assembled Genome of Zalaria obscura JY119.</title>
        <authorList>
            <person name="Vighnesh L."/>
            <person name="Jagadeeshwari U."/>
            <person name="Venkata Ramana C."/>
            <person name="Sasikala C."/>
        </authorList>
    </citation>
    <scope>NUCLEOTIDE SEQUENCE</scope>
    <source>
        <strain evidence="1">JY119</strain>
    </source>
</reference>
<dbReference type="Proteomes" id="UP001320706">
    <property type="component" value="Unassembled WGS sequence"/>
</dbReference>
<sequence>MDGLGENMDYELDVLGQQLMRIYTQITLCFPIHDDTLYEATIATLETGLERLSKSFPWVAGQVVNEGAGRGDTGTFKIKYLARTPELVVKDLRNDPSLPSTDELREANFPMSVLDESIVCPVGTRPKDLHVWPVFVLQATYVRRGLLLSFVTQHQAMDMTGQNQLMQLLHKACHNHEFTHEELSLGNARRCNTISLLDDPSALGPDFIRKFLKPAPPKGSQQSPEQLNPQCEWVDFKFSAASLSSLKLVAMQSVSRDNYISTDDALSAFLWQSITRARLQRMASVSSTTLGRTVDMRRYLQIPATYSGMAVTKMHLTYASQKLVEEPLGSIALQLRSLIDPSTLAYNTRAFATALHHTKDKATLSPSKPLDLSSDVMLSSWAKYDMYSLDFNLGLGSSESIRRPQFFPAEGLLYALPRKHDGEITVAICLRKEDMEGLKADRQWLEYASYSKA</sequence>
<protein>
    <submittedName>
        <fullName evidence="1">Uncharacterized protein</fullName>
    </submittedName>
</protein>
<organism evidence="1 2">
    <name type="scientific">Zalaria obscura</name>
    <dbReference type="NCBI Taxonomy" id="2024903"/>
    <lineage>
        <taxon>Eukaryota</taxon>
        <taxon>Fungi</taxon>
        <taxon>Dikarya</taxon>
        <taxon>Ascomycota</taxon>
        <taxon>Pezizomycotina</taxon>
        <taxon>Dothideomycetes</taxon>
        <taxon>Dothideomycetidae</taxon>
        <taxon>Dothideales</taxon>
        <taxon>Zalariaceae</taxon>
        <taxon>Zalaria</taxon>
    </lineage>
</organism>
<dbReference type="EMBL" id="JAMKPW020000003">
    <property type="protein sequence ID" value="KAK8219634.1"/>
    <property type="molecule type" value="Genomic_DNA"/>
</dbReference>
<evidence type="ECO:0000313" key="2">
    <source>
        <dbReference type="Proteomes" id="UP001320706"/>
    </source>
</evidence>
<accession>A0ACC3SM63</accession>
<evidence type="ECO:0000313" key="1">
    <source>
        <dbReference type="EMBL" id="KAK8219634.1"/>
    </source>
</evidence>
<gene>
    <name evidence="1" type="ORF">M8818_000608</name>
</gene>
<comment type="caution">
    <text evidence="1">The sequence shown here is derived from an EMBL/GenBank/DDBJ whole genome shotgun (WGS) entry which is preliminary data.</text>
</comment>